<dbReference type="RefSeq" id="WP_184433557.1">
    <property type="nucleotide sequence ID" value="NZ_JACIGI010000009.1"/>
</dbReference>
<dbReference type="Proteomes" id="UP000555728">
    <property type="component" value="Unassembled WGS sequence"/>
</dbReference>
<feature type="transmembrane region" description="Helical" evidence="2">
    <location>
        <begin position="31"/>
        <end position="57"/>
    </location>
</feature>
<accession>A0A7W6WK55</accession>
<reference evidence="3 4" key="1">
    <citation type="submission" date="2020-08" db="EMBL/GenBank/DDBJ databases">
        <title>Genome sequencing of Purple Non-Sulfur Bacteria from various extreme environments.</title>
        <authorList>
            <person name="Mayer M."/>
        </authorList>
    </citation>
    <scope>NUCLEOTIDE SEQUENCE [LARGE SCALE GENOMIC DNA]</scope>
    <source>
        <strain evidence="3 4">JA135</strain>
    </source>
</reference>
<evidence type="ECO:0000313" key="3">
    <source>
        <dbReference type="EMBL" id="MBB4285780.1"/>
    </source>
</evidence>
<dbReference type="AlphaFoldDB" id="A0A7W6WK55"/>
<feature type="compositionally biased region" description="Basic and acidic residues" evidence="1">
    <location>
        <begin position="1"/>
        <end position="10"/>
    </location>
</feature>
<name>A0A7W6WK55_9PROT</name>
<dbReference type="SUPFAM" id="SSF103473">
    <property type="entry name" value="MFS general substrate transporter"/>
    <property type="match status" value="1"/>
</dbReference>
<protein>
    <submittedName>
        <fullName evidence="3">Uncharacterized protein</fullName>
    </submittedName>
</protein>
<gene>
    <name evidence="3" type="ORF">GGD88_001500</name>
</gene>
<proteinExistence type="predicted"/>
<dbReference type="EMBL" id="JACIGI010000009">
    <property type="protein sequence ID" value="MBB4285780.1"/>
    <property type="molecule type" value="Genomic_DNA"/>
</dbReference>
<dbReference type="InterPro" id="IPR036259">
    <property type="entry name" value="MFS_trans_sf"/>
</dbReference>
<comment type="caution">
    <text evidence="3">The sequence shown here is derived from an EMBL/GenBank/DDBJ whole genome shotgun (WGS) entry which is preliminary data.</text>
</comment>
<evidence type="ECO:0000256" key="2">
    <source>
        <dbReference type="SAM" id="Phobius"/>
    </source>
</evidence>
<organism evidence="3 4">
    <name type="scientific">Roseospira goensis</name>
    <dbReference type="NCBI Taxonomy" id="391922"/>
    <lineage>
        <taxon>Bacteria</taxon>
        <taxon>Pseudomonadati</taxon>
        <taxon>Pseudomonadota</taxon>
        <taxon>Alphaproteobacteria</taxon>
        <taxon>Rhodospirillales</taxon>
        <taxon>Rhodospirillaceae</taxon>
        <taxon>Roseospira</taxon>
    </lineage>
</organism>
<feature type="region of interest" description="Disordered" evidence="1">
    <location>
        <begin position="1"/>
        <end position="22"/>
    </location>
</feature>
<evidence type="ECO:0000313" key="4">
    <source>
        <dbReference type="Proteomes" id="UP000555728"/>
    </source>
</evidence>
<evidence type="ECO:0000256" key="1">
    <source>
        <dbReference type="SAM" id="MobiDB-lite"/>
    </source>
</evidence>
<keyword evidence="4" id="KW-1185">Reference proteome</keyword>
<keyword evidence="2" id="KW-0812">Transmembrane</keyword>
<keyword evidence="2" id="KW-1133">Transmembrane helix</keyword>
<keyword evidence="2" id="KW-0472">Membrane</keyword>
<feature type="transmembrane region" description="Helical" evidence="2">
    <location>
        <begin position="69"/>
        <end position="92"/>
    </location>
</feature>
<sequence length="100" mass="11149">MREEDDHPATDDADGDGPPPRRRGWRLLWRWPSTLTLVAILFFVGIGLILRAVWVYGDLILVAGRGTSVLILGMAFIIALNVIAIVLMLVLLRTIKGRDE</sequence>